<dbReference type="InterPro" id="IPR036179">
    <property type="entry name" value="Ig-like_dom_sf"/>
</dbReference>
<sequence>MLLKSNSWEKPKLFLCPAKTKPIMTVSPSWLSPGASVTLSCEVKPSSAGWRFYWYKAVPEIYKNKYRYQLVPGSHDGTKNDYYKINGQKHTEGYVCRAGRGNPELFTQYSEPKFVWSTVSDSAASLTMSPKKIKYYTVDEIRLTCSGPSTFWKVRRFRQYYPSDVSDCSEWGKMMGPTCTFRSRWYQKAVFWCESDSGKFSNALNITLLAPMAVLTVSPSWLSPEASVTLSCQVEPPSTLWRFYWYKAIPDQSKYSYRYEPLQGTQKGTAKNSYVTRGQKQTEGYSCRAGRGNPEIFTDYSKITLSWSAGQCDSNVCDYFFHENKLSIYDTGRQKKQSIWFLILK</sequence>
<feature type="domain" description="Ig-like" evidence="3">
    <location>
        <begin position="211"/>
        <end position="304"/>
    </location>
</feature>
<reference evidence="4" key="3">
    <citation type="submission" date="2025-09" db="UniProtKB">
        <authorList>
            <consortium name="Ensembl"/>
        </authorList>
    </citation>
    <scope>IDENTIFICATION</scope>
    <source>
        <strain evidence="4">Guanapo</strain>
    </source>
</reference>
<dbReference type="InterPro" id="IPR050488">
    <property type="entry name" value="Ig_Fc_receptor"/>
</dbReference>
<dbReference type="PANTHER" id="PTHR11481">
    <property type="entry name" value="IMMUNOGLOBULIN FC RECEPTOR"/>
    <property type="match status" value="1"/>
</dbReference>
<keyword evidence="2" id="KW-1015">Disulfide bond</keyword>
<name>A0A3P9NEI7_POERE</name>
<reference evidence="5" key="1">
    <citation type="submission" date="2013-11" db="EMBL/GenBank/DDBJ databases">
        <title>The genomic landscape of the Guanapo guppy.</title>
        <authorList>
            <person name="Kuenstner A."/>
            <person name="Dreyer C."/>
        </authorList>
    </citation>
    <scope>NUCLEOTIDE SEQUENCE</scope>
    <source>
        <strain evidence="5">Guanapo</strain>
    </source>
</reference>
<evidence type="ECO:0000256" key="2">
    <source>
        <dbReference type="ARBA" id="ARBA00023157"/>
    </source>
</evidence>
<dbReference type="GO" id="GO:0006955">
    <property type="term" value="P:immune response"/>
    <property type="evidence" value="ECO:0007669"/>
    <property type="project" value="TreeGrafter"/>
</dbReference>
<dbReference type="PANTHER" id="PTHR11481:SF64">
    <property type="entry name" value="FC RECEPTOR-LIKE PROTEIN 4"/>
    <property type="match status" value="1"/>
</dbReference>
<dbReference type="SUPFAM" id="SSF48726">
    <property type="entry name" value="Immunoglobulin"/>
    <property type="match status" value="2"/>
</dbReference>
<evidence type="ECO:0000313" key="4">
    <source>
        <dbReference type="Ensembl" id="ENSPREP00000007969.1"/>
    </source>
</evidence>
<dbReference type="GO" id="GO:0009897">
    <property type="term" value="C:external side of plasma membrane"/>
    <property type="evidence" value="ECO:0007669"/>
    <property type="project" value="TreeGrafter"/>
</dbReference>
<evidence type="ECO:0000259" key="3">
    <source>
        <dbReference type="PROSITE" id="PS50835"/>
    </source>
</evidence>
<feature type="domain" description="Ig-like" evidence="3">
    <location>
        <begin position="11"/>
        <end position="98"/>
    </location>
</feature>
<protein>
    <submittedName>
        <fullName evidence="4">Uncharacterized LOC103461345</fullName>
    </submittedName>
</protein>
<dbReference type="STRING" id="8081.ENSPREP00000007969"/>
<organism evidence="4 5">
    <name type="scientific">Poecilia reticulata</name>
    <name type="common">Guppy</name>
    <name type="synonym">Acanthophacelus reticulatus</name>
    <dbReference type="NCBI Taxonomy" id="8081"/>
    <lineage>
        <taxon>Eukaryota</taxon>
        <taxon>Metazoa</taxon>
        <taxon>Chordata</taxon>
        <taxon>Craniata</taxon>
        <taxon>Vertebrata</taxon>
        <taxon>Euteleostomi</taxon>
        <taxon>Actinopterygii</taxon>
        <taxon>Neopterygii</taxon>
        <taxon>Teleostei</taxon>
        <taxon>Neoteleostei</taxon>
        <taxon>Acanthomorphata</taxon>
        <taxon>Ovalentaria</taxon>
        <taxon>Atherinomorphae</taxon>
        <taxon>Cyprinodontiformes</taxon>
        <taxon>Poeciliidae</taxon>
        <taxon>Poeciliinae</taxon>
        <taxon>Poecilia</taxon>
    </lineage>
</organism>
<reference evidence="4" key="2">
    <citation type="submission" date="2025-08" db="UniProtKB">
        <authorList>
            <consortium name="Ensembl"/>
        </authorList>
    </citation>
    <scope>IDENTIFICATION</scope>
    <source>
        <strain evidence="4">Guanapo</strain>
    </source>
</reference>
<evidence type="ECO:0000313" key="5">
    <source>
        <dbReference type="Proteomes" id="UP000242638"/>
    </source>
</evidence>
<keyword evidence="5" id="KW-1185">Reference proteome</keyword>
<dbReference type="GO" id="GO:0004888">
    <property type="term" value="F:transmembrane signaling receptor activity"/>
    <property type="evidence" value="ECO:0007669"/>
    <property type="project" value="TreeGrafter"/>
</dbReference>
<dbReference type="GO" id="GO:0007166">
    <property type="term" value="P:cell surface receptor signaling pathway"/>
    <property type="evidence" value="ECO:0007669"/>
    <property type="project" value="TreeGrafter"/>
</dbReference>
<dbReference type="Ensembl" id="ENSPRET00000008062.1">
    <property type="protein sequence ID" value="ENSPREP00000007969.1"/>
    <property type="gene ID" value="ENSPREG00000005468.1"/>
</dbReference>
<dbReference type="GeneTree" id="ENSGT00940000167777"/>
<dbReference type="InterPro" id="IPR007110">
    <property type="entry name" value="Ig-like_dom"/>
</dbReference>
<accession>A0A3P9NEI7</accession>
<evidence type="ECO:0000256" key="1">
    <source>
        <dbReference type="ARBA" id="ARBA00022729"/>
    </source>
</evidence>
<proteinExistence type="predicted"/>
<dbReference type="Gene3D" id="2.60.40.10">
    <property type="entry name" value="Immunoglobulins"/>
    <property type="match status" value="2"/>
</dbReference>
<dbReference type="InterPro" id="IPR013783">
    <property type="entry name" value="Ig-like_fold"/>
</dbReference>
<keyword evidence="1" id="KW-0732">Signal</keyword>
<dbReference type="AlphaFoldDB" id="A0A3P9NEI7"/>
<dbReference type="PROSITE" id="PS50835">
    <property type="entry name" value="IG_LIKE"/>
    <property type="match status" value="2"/>
</dbReference>
<dbReference type="Proteomes" id="UP000242638">
    <property type="component" value="Unassembled WGS sequence"/>
</dbReference>